<evidence type="ECO:0000313" key="3">
    <source>
        <dbReference type="EMBL" id="KRY22411.1"/>
    </source>
</evidence>
<evidence type="ECO:0000313" key="4">
    <source>
        <dbReference type="Proteomes" id="UP000054783"/>
    </source>
</evidence>
<feature type="compositionally biased region" description="Low complexity" evidence="1">
    <location>
        <begin position="258"/>
        <end position="270"/>
    </location>
</feature>
<proteinExistence type="predicted"/>
<organism evidence="3 4">
    <name type="scientific">Trichinella patagoniensis</name>
    <dbReference type="NCBI Taxonomy" id="990121"/>
    <lineage>
        <taxon>Eukaryota</taxon>
        <taxon>Metazoa</taxon>
        <taxon>Ecdysozoa</taxon>
        <taxon>Nematoda</taxon>
        <taxon>Enoplea</taxon>
        <taxon>Dorylaimia</taxon>
        <taxon>Trichinellida</taxon>
        <taxon>Trichinellidae</taxon>
        <taxon>Trichinella</taxon>
    </lineage>
</organism>
<keyword evidence="4" id="KW-1185">Reference proteome</keyword>
<gene>
    <name evidence="3" type="ORF">T12_9354</name>
</gene>
<evidence type="ECO:0000259" key="2">
    <source>
        <dbReference type="Pfam" id="PF18701"/>
    </source>
</evidence>
<feature type="region of interest" description="Disordered" evidence="1">
    <location>
        <begin position="1"/>
        <end position="23"/>
    </location>
</feature>
<name>A0A0V1AC63_9BILA</name>
<dbReference type="Proteomes" id="UP000054783">
    <property type="component" value="Unassembled WGS sequence"/>
</dbReference>
<reference evidence="3 4" key="1">
    <citation type="submission" date="2015-01" db="EMBL/GenBank/DDBJ databases">
        <title>Evolution of Trichinella species and genotypes.</title>
        <authorList>
            <person name="Korhonen P.K."/>
            <person name="Edoardo P."/>
            <person name="Giuseppe L.R."/>
            <person name="Gasser R.B."/>
        </authorList>
    </citation>
    <scope>NUCLEOTIDE SEQUENCE [LARGE SCALE GENOMIC DNA]</scope>
    <source>
        <strain evidence="3">ISS2496</strain>
    </source>
</reference>
<feature type="region of interest" description="Disordered" evidence="1">
    <location>
        <begin position="241"/>
        <end position="270"/>
    </location>
</feature>
<dbReference type="PANTHER" id="PTHR47331:SF5">
    <property type="entry name" value="RIBONUCLEASE H"/>
    <property type="match status" value="1"/>
</dbReference>
<dbReference type="PANTHER" id="PTHR47331">
    <property type="entry name" value="PHD-TYPE DOMAIN-CONTAINING PROTEIN"/>
    <property type="match status" value="1"/>
</dbReference>
<feature type="domain" description="DUF5641" evidence="2">
    <location>
        <begin position="33"/>
        <end position="121"/>
    </location>
</feature>
<accession>A0A0V1AC63</accession>
<sequence length="391" mass="43760">MFLDESSGEDIAECDNGKIPLQRHSSGANHLVRRWRYQQRLTTQLWRRWKQEYITTLAPRGKWRKTGQEPRVGNIVLVHEPGTTWSKWLIGRITDIHPSEDGAIRSATMKTKQGTMTWSARSLHPVEPSMYENKGDVTPAASLVFLNGKQWNSDLSCIYHNSGGQLLKKRQSEMWLTARLFRPGKAAQYKRLRKHPGCLIAFRRFRPPDAEGSVRSRCSSTICQTFDRQANESGLYDVDSSWPTECGQSRRRSRKSSRPAAPAGGLLEPPMSGSLTAGELAIYGADLNHRRLPIKLLCFRPLSSRDGHLACSSIWRLLRVLYGPQLAQWHKQPLSGAQRSSEAAAGGLSDPGSGSPSAEITIWPAVRGYCSSSVRDRWAPSARVGSSRRGR</sequence>
<evidence type="ECO:0000256" key="1">
    <source>
        <dbReference type="SAM" id="MobiDB-lite"/>
    </source>
</evidence>
<dbReference type="InterPro" id="IPR040676">
    <property type="entry name" value="DUF5641"/>
</dbReference>
<protein>
    <recommendedName>
        <fullName evidence="2">DUF5641 domain-containing protein</fullName>
    </recommendedName>
</protein>
<feature type="region of interest" description="Disordered" evidence="1">
    <location>
        <begin position="333"/>
        <end position="356"/>
    </location>
</feature>
<dbReference type="AlphaFoldDB" id="A0A0V1AC63"/>
<dbReference type="EMBL" id="JYDQ01000009">
    <property type="protein sequence ID" value="KRY22411.1"/>
    <property type="molecule type" value="Genomic_DNA"/>
</dbReference>
<feature type="compositionally biased region" description="Acidic residues" evidence="1">
    <location>
        <begin position="1"/>
        <end position="13"/>
    </location>
</feature>
<feature type="compositionally biased region" description="Low complexity" evidence="1">
    <location>
        <begin position="343"/>
        <end position="356"/>
    </location>
</feature>
<dbReference type="Pfam" id="PF18701">
    <property type="entry name" value="DUF5641"/>
    <property type="match status" value="1"/>
</dbReference>
<comment type="caution">
    <text evidence="3">The sequence shown here is derived from an EMBL/GenBank/DDBJ whole genome shotgun (WGS) entry which is preliminary data.</text>
</comment>